<dbReference type="OrthoDB" id="916275at2"/>
<dbReference type="PROSITE" id="PS51318">
    <property type="entry name" value="TAT"/>
    <property type="match status" value="1"/>
</dbReference>
<reference evidence="1 2" key="1">
    <citation type="submission" date="2012-08" db="EMBL/GenBank/DDBJ databases">
        <title>Whole genome shotgun sequence of Kineosphaera limosa NBRC 100340.</title>
        <authorList>
            <person name="Yoshida I."/>
            <person name="Isaki S."/>
            <person name="Hosoyama A."/>
            <person name="Tsuchikane K."/>
            <person name="Katsumata H."/>
            <person name="Ando Y."/>
            <person name="Ohji S."/>
            <person name="Hamada M."/>
            <person name="Tamura T."/>
            <person name="Yamazoe A."/>
            <person name="Yamazaki S."/>
            <person name="Fujita N."/>
        </authorList>
    </citation>
    <scope>NUCLEOTIDE SEQUENCE [LARGE SCALE GENOMIC DNA]</scope>
    <source>
        <strain evidence="1 2">NBRC 100340</strain>
    </source>
</reference>
<protein>
    <submittedName>
        <fullName evidence="1">Uncharacterized protein</fullName>
    </submittedName>
</protein>
<dbReference type="SUPFAM" id="SSF51445">
    <property type="entry name" value="(Trans)glycosidases"/>
    <property type="match status" value="1"/>
</dbReference>
<dbReference type="EMBL" id="BAHD01000025">
    <property type="protein sequence ID" value="GAB95678.1"/>
    <property type="molecule type" value="Genomic_DNA"/>
</dbReference>
<dbReference type="InterPro" id="IPR017853">
    <property type="entry name" value="GH"/>
</dbReference>
<sequence length="731" mass="78960">MHGDLPPRPPLPSALLRRPVSRRGFLAGTLLGGGLLGLGLAGCSGPPAPTAPSPSLTPVPLGPSWAPKPATIGGLRCLATQEGETIRLHTVSGDATFWSGINLGSTTPGHSPGELAITAEDYRRWFGLMRDAGVRVLRIYTIHPPHMYQVLAEHNEANPEHPLYLVHGIYLPNESYLDSHDLFSAESTEAMVEEVRDASAAVHGTLRRAPVQGRASGTWSTDVSRWLAGWIVGVEWDPVATDASDRLNADRPAHRGTYFSSGPQATPTERWIAARMDELAGYEAAAGISVPMALANWPTTDPLTHPDEPLEREDLVGVDANHVIASDAWPGGTFASYHAYPYYPDFQRWQPSYRNDPSGDPYRAYLQDLKRHHAGMPLLVTEFGVPSSLGSAHIGTLGRDQGHHTEPQAMGMNADMLRMFKEIGLGGGMLFAWNSEWFKFTWNTLPRHAVVDSERRSLWHDVLTNEQHFGLLADDPVRAGQRTVHEAREGLTAVVLDHDASWVHLTLAYSQPLDAPVTLGFDIVPGAGLGLPGLGAQQRFDVEVRCDPVAGTARTRIRAELDPLLLDGLPDGSVPAPDPDGWRLQRMTLNRPFPARGAAPAREAELLDIGNLVRADDAAALSGTTGDTLSTWAITPAGDDGLTRIHLRMPWGLLALGDPSSLTAVVPKNKLPQAVQIERIAVAVAGGNATATTPVAFDIRWEGWNKAVYTERIKTGAQTFADALAQTSMLG</sequence>
<dbReference type="InterPro" id="IPR019546">
    <property type="entry name" value="TAT_signal_bac_arc"/>
</dbReference>
<dbReference type="RefSeq" id="WP_006592210.1">
    <property type="nucleotide sequence ID" value="NZ_BAHD01000025.1"/>
</dbReference>
<dbReference type="InterPro" id="IPR006311">
    <property type="entry name" value="TAT_signal"/>
</dbReference>
<keyword evidence="2" id="KW-1185">Reference proteome</keyword>
<dbReference type="Proteomes" id="UP000008366">
    <property type="component" value="Unassembled WGS sequence"/>
</dbReference>
<dbReference type="eggNOG" id="COG0457">
    <property type="taxonomic scope" value="Bacteria"/>
</dbReference>
<evidence type="ECO:0000313" key="1">
    <source>
        <dbReference type="EMBL" id="GAB95678.1"/>
    </source>
</evidence>
<dbReference type="NCBIfam" id="TIGR01409">
    <property type="entry name" value="TAT_signal_seq"/>
    <property type="match status" value="1"/>
</dbReference>
<comment type="caution">
    <text evidence="1">The sequence shown here is derived from an EMBL/GenBank/DDBJ whole genome shotgun (WGS) entry which is preliminary data.</text>
</comment>
<name>K6VHJ7_9MICO</name>
<gene>
    <name evidence="1" type="ORF">KILIM_025_00150</name>
</gene>
<accession>K6VHJ7</accession>
<dbReference type="Gene3D" id="3.20.20.80">
    <property type="entry name" value="Glycosidases"/>
    <property type="match status" value="1"/>
</dbReference>
<proteinExistence type="predicted"/>
<evidence type="ECO:0000313" key="2">
    <source>
        <dbReference type="Proteomes" id="UP000008366"/>
    </source>
</evidence>
<organism evidence="1 2">
    <name type="scientific">Kineosphaera limosa NBRC 100340</name>
    <dbReference type="NCBI Taxonomy" id="1184609"/>
    <lineage>
        <taxon>Bacteria</taxon>
        <taxon>Bacillati</taxon>
        <taxon>Actinomycetota</taxon>
        <taxon>Actinomycetes</taxon>
        <taxon>Micrococcales</taxon>
        <taxon>Dermatophilaceae</taxon>
        <taxon>Kineosphaera</taxon>
    </lineage>
</organism>
<dbReference type="STRING" id="1184609.KILIM_025_00150"/>
<dbReference type="AlphaFoldDB" id="K6VHJ7"/>